<protein>
    <recommendedName>
        <fullName evidence="5">Alanine racemase</fullName>
        <ecNumber evidence="5">5.1.1.1</ecNumber>
    </recommendedName>
</protein>
<dbReference type="PROSITE" id="PS00395">
    <property type="entry name" value="ALANINE_RACEMASE"/>
    <property type="match status" value="1"/>
</dbReference>
<evidence type="ECO:0000256" key="2">
    <source>
        <dbReference type="ARBA" id="ARBA00001933"/>
    </source>
</evidence>
<organism evidence="9 10">
    <name type="scientific">Dissulfuribacter thermophilus</name>
    <dbReference type="NCBI Taxonomy" id="1156395"/>
    <lineage>
        <taxon>Bacteria</taxon>
        <taxon>Pseudomonadati</taxon>
        <taxon>Thermodesulfobacteriota</taxon>
        <taxon>Dissulfuribacteria</taxon>
        <taxon>Dissulfuribacterales</taxon>
        <taxon>Dissulfuribacteraceae</taxon>
        <taxon>Dissulfuribacter</taxon>
    </lineage>
</organism>
<dbReference type="InterPro" id="IPR009006">
    <property type="entry name" value="Ala_racemase/Decarboxylase_C"/>
</dbReference>
<dbReference type="SUPFAM" id="SSF51419">
    <property type="entry name" value="PLP-binding barrel"/>
    <property type="match status" value="1"/>
</dbReference>
<dbReference type="Pfam" id="PF00842">
    <property type="entry name" value="Ala_racemase_C"/>
    <property type="match status" value="1"/>
</dbReference>
<dbReference type="RefSeq" id="WP_067617551.1">
    <property type="nucleotide sequence ID" value="NZ_MAGO01000005.1"/>
</dbReference>
<dbReference type="Proteomes" id="UP000093080">
    <property type="component" value="Unassembled WGS sequence"/>
</dbReference>
<evidence type="ECO:0000313" key="10">
    <source>
        <dbReference type="Proteomes" id="UP000093080"/>
    </source>
</evidence>
<proteinExistence type="inferred from homology"/>
<dbReference type="InterPro" id="IPR029066">
    <property type="entry name" value="PLP-binding_barrel"/>
</dbReference>
<evidence type="ECO:0000256" key="3">
    <source>
        <dbReference type="ARBA" id="ARBA00022898"/>
    </source>
</evidence>
<dbReference type="OrthoDB" id="9813814at2"/>
<dbReference type="SUPFAM" id="SSF50621">
    <property type="entry name" value="Alanine racemase C-terminal domain-like"/>
    <property type="match status" value="1"/>
</dbReference>
<comment type="function">
    <text evidence="5">Catalyzes the interconversion of L-alanine and D-alanine. May also act on other amino acids.</text>
</comment>
<feature type="modified residue" description="N6-(pyridoxal phosphate)lysine" evidence="5 6">
    <location>
        <position position="39"/>
    </location>
</feature>
<feature type="domain" description="Alanine racemase C-terminal" evidence="8">
    <location>
        <begin position="248"/>
        <end position="376"/>
    </location>
</feature>
<feature type="binding site" evidence="5 7">
    <location>
        <position position="317"/>
    </location>
    <ligand>
        <name>substrate</name>
    </ligand>
</feature>
<dbReference type="InterPro" id="IPR020622">
    <property type="entry name" value="Ala_racemase_pyridoxalP-BS"/>
</dbReference>
<evidence type="ECO:0000256" key="4">
    <source>
        <dbReference type="ARBA" id="ARBA00023235"/>
    </source>
</evidence>
<sequence>MTLCPSNKVIIDLDAICHNFSVIKRALPGPAQKIIAIVKSDAYGHGMVEVSRVLEGKEGLWGFGVSEVGEASILRECGIKSPILLISGITEGLEQQAFDLDLSIGITTKEEILRLSDVGKKLGRQIQCHLKIDTGMTRFGLSQEDALWIIKKQFALEGIKLEGLYSHLACADEPCEPLNLEQINRVQEFLKMATGLGWTPSITHLLNSAGIFHFKQAAFDAVRTGIALYGAIPFNGHDINKEFGLKPALSFKSRIHSLRDVPKGCRVGYGGTWTASRPSKLATIPVGYDNGYLRSLSNRAQVLVGGKRVPVVGRISMRSTVIDVTECGECRVGDEVVLIGKQGDEEITCEELARFADTITYELLCLIGTRNIRVFC</sequence>
<dbReference type="GO" id="GO:0005829">
    <property type="term" value="C:cytosol"/>
    <property type="evidence" value="ECO:0007669"/>
    <property type="project" value="TreeGrafter"/>
</dbReference>
<feature type="active site" description="Proton acceptor; specific for L-alanine" evidence="5">
    <location>
        <position position="269"/>
    </location>
</feature>
<dbReference type="InterPro" id="IPR001608">
    <property type="entry name" value="Ala_racemase_N"/>
</dbReference>
<dbReference type="GO" id="GO:0008784">
    <property type="term" value="F:alanine racemase activity"/>
    <property type="evidence" value="ECO:0007669"/>
    <property type="project" value="UniProtKB-UniRule"/>
</dbReference>
<reference evidence="9 10" key="1">
    <citation type="submission" date="2016-06" db="EMBL/GenBank/DDBJ databases">
        <title>Respiratory ammonification of nitrate coupled to the oxidation of elemental sulfur in deep-sea autotrophic thermophilic bacteria.</title>
        <authorList>
            <person name="Slobodkina G.B."/>
            <person name="Mardanov A.V."/>
            <person name="Ravin N.V."/>
            <person name="Frolova A.A."/>
            <person name="Viryasiv M.B."/>
            <person name="Chernyh N.A."/>
            <person name="Bonch-Osmolovskaya E.A."/>
            <person name="Slobodkin A.I."/>
        </authorList>
    </citation>
    <scope>NUCLEOTIDE SEQUENCE [LARGE SCALE GENOMIC DNA]</scope>
    <source>
        <strain evidence="9 10">S69</strain>
    </source>
</reference>
<dbReference type="AlphaFoldDB" id="A0A1B9F6A3"/>
<evidence type="ECO:0000256" key="6">
    <source>
        <dbReference type="PIRSR" id="PIRSR600821-50"/>
    </source>
</evidence>
<keyword evidence="10" id="KW-1185">Reference proteome</keyword>
<dbReference type="Gene3D" id="3.20.20.10">
    <property type="entry name" value="Alanine racemase"/>
    <property type="match status" value="1"/>
</dbReference>
<gene>
    <name evidence="9" type="ORF">DBT_1193</name>
</gene>
<dbReference type="Pfam" id="PF01168">
    <property type="entry name" value="Ala_racemase_N"/>
    <property type="match status" value="1"/>
</dbReference>
<evidence type="ECO:0000313" key="9">
    <source>
        <dbReference type="EMBL" id="OCC15446.1"/>
    </source>
</evidence>
<comment type="cofactor">
    <cofactor evidence="2 5 6">
        <name>pyridoxal 5'-phosphate</name>
        <dbReference type="ChEBI" id="CHEBI:597326"/>
    </cofactor>
</comment>
<evidence type="ECO:0000256" key="1">
    <source>
        <dbReference type="ARBA" id="ARBA00000316"/>
    </source>
</evidence>
<evidence type="ECO:0000259" key="8">
    <source>
        <dbReference type="SMART" id="SM01005"/>
    </source>
</evidence>
<dbReference type="InterPro" id="IPR000821">
    <property type="entry name" value="Ala_racemase"/>
</dbReference>
<dbReference type="PANTHER" id="PTHR30511">
    <property type="entry name" value="ALANINE RACEMASE"/>
    <property type="match status" value="1"/>
</dbReference>
<dbReference type="HAMAP" id="MF_01201">
    <property type="entry name" value="Ala_racemase"/>
    <property type="match status" value="1"/>
</dbReference>
<dbReference type="EMBL" id="MAGO01000005">
    <property type="protein sequence ID" value="OCC15446.1"/>
    <property type="molecule type" value="Genomic_DNA"/>
</dbReference>
<feature type="active site" description="Proton acceptor; specific for D-alanine" evidence="5">
    <location>
        <position position="39"/>
    </location>
</feature>
<comment type="caution">
    <text evidence="9">The sequence shown here is derived from an EMBL/GenBank/DDBJ whole genome shotgun (WGS) entry which is preliminary data.</text>
</comment>
<dbReference type="NCBIfam" id="TIGR00492">
    <property type="entry name" value="alr"/>
    <property type="match status" value="1"/>
</dbReference>
<dbReference type="FunFam" id="3.20.20.10:FF:000002">
    <property type="entry name" value="Alanine racemase"/>
    <property type="match status" value="1"/>
</dbReference>
<dbReference type="CDD" id="cd00430">
    <property type="entry name" value="PLPDE_III_AR"/>
    <property type="match status" value="1"/>
</dbReference>
<comment type="similarity">
    <text evidence="5">Belongs to the alanine racemase family.</text>
</comment>
<dbReference type="UniPathway" id="UPA00042">
    <property type="reaction ID" value="UER00497"/>
</dbReference>
<dbReference type="InterPro" id="IPR011079">
    <property type="entry name" value="Ala_racemase_C"/>
</dbReference>
<keyword evidence="4 5" id="KW-0413">Isomerase</keyword>
<comment type="catalytic activity">
    <reaction evidence="1 5">
        <text>L-alanine = D-alanine</text>
        <dbReference type="Rhea" id="RHEA:20249"/>
        <dbReference type="ChEBI" id="CHEBI:57416"/>
        <dbReference type="ChEBI" id="CHEBI:57972"/>
        <dbReference type="EC" id="5.1.1.1"/>
    </reaction>
</comment>
<accession>A0A1B9F6A3</accession>
<name>A0A1B9F6A3_9BACT</name>
<comment type="pathway">
    <text evidence="5">Amino-acid biosynthesis; D-alanine biosynthesis; D-alanine from L-alanine: step 1/1.</text>
</comment>
<dbReference type="GO" id="GO:0030170">
    <property type="term" value="F:pyridoxal phosphate binding"/>
    <property type="evidence" value="ECO:0007669"/>
    <property type="project" value="UniProtKB-UniRule"/>
</dbReference>
<dbReference type="PATRIC" id="fig|1156395.6.peg.1207"/>
<dbReference type="STRING" id="1156395.DBT_1193"/>
<dbReference type="PRINTS" id="PR00992">
    <property type="entry name" value="ALARACEMASE"/>
</dbReference>
<dbReference type="SMART" id="SM01005">
    <property type="entry name" value="Ala_racemase_C"/>
    <property type="match status" value="1"/>
</dbReference>
<dbReference type="Gene3D" id="2.40.37.10">
    <property type="entry name" value="Lyase, Ornithine Decarboxylase, Chain A, domain 1"/>
    <property type="match status" value="1"/>
</dbReference>
<evidence type="ECO:0000256" key="5">
    <source>
        <dbReference type="HAMAP-Rule" id="MF_01201"/>
    </source>
</evidence>
<keyword evidence="3 5" id="KW-0663">Pyridoxal phosphate</keyword>
<dbReference type="GO" id="GO:0030632">
    <property type="term" value="P:D-alanine biosynthetic process"/>
    <property type="evidence" value="ECO:0007669"/>
    <property type="project" value="UniProtKB-UniRule"/>
</dbReference>
<evidence type="ECO:0000256" key="7">
    <source>
        <dbReference type="PIRSR" id="PIRSR600821-52"/>
    </source>
</evidence>
<feature type="binding site" evidence="5 7">
    <location>
        <position position="138"/>
    </location>
    <ligand>
        <name>substrate</name>
    </ligand>
</feature>
<dbReference type="PANTHER" id="PTHR30511:SF0">
    <property type="entry name" value="ALANINE RACEMASE, CATABOLIC-RELATED"/>
    <property type="match status" value="1"/>
</dbReference>
<dbReference type="EC" id="5.1.1.1" evidence="5"/>